<dbReference type="GO" id="GO:0005524">
    <property type="term" value="F:ATP binding"/>
    <property type="evidence" value="ECO:0007669"/>
    <property type="project" value="UniProtKB-UniRule"/>
</dbReference>
<dbReference type="PROSITE" id="PS00108">
    <property type="entry name" value="PROTEIN_KINASE_ST"/>
    <property type="match status" value="1"/>
</dbReference>
<keyword evidence="2 6" id="KW-0547">Nucleotide-binding</keyword>
<keyword evidence="5" id="KW-0802">TPR repeat</keyword>
<dbReference type="SMART" id="SM00028">
    <property type="entry name" value="TPR"/>
    <property type="match status" value="5"/>
</dbReference>
<dbReference type="InterPro" id="IPR017441">
    <property type="entry name" value="Protein_kinase_ATP_BS"/>
</dbReference>
<feature type="repeat" description="TPR" evidence="5">
    <location>
        <begin position="650"/>
        <end position="683"/>
    </location>
</feature>
<dbReference type="InterPro" id="IPR011990">
    <property type="entry name" value="TPR-like_helical_dom_sf"/>
</dbReference>
<dbReference type="PROSITE" id="PS00107">
    <property type="entry name" value="PROTEIN_KINASE_ATP"/>
    <property type="match status" value="1"/>
</dbReference>
<reference evidence="9" key="1">
    <citation type="submission" date="2023-08" db="EMBL/GenBank/DDBJ databases">
        <authorList>
            <person name="Messyasz A."/>
            <person name="Mannisto M.K."/>
            <person name="Kerkhof L.J."/>
            <person name="Haggblom M."/>
        </authorList>
    </citation>
    <scope>NUCLEOTIDE SEQUENCE</scope>
    <source>
        <strain evidence="9">X5P6</strain>
    </source>
</reference>
<dbReference type="Pfam" id="PF00069">
    <property type="entry name" value="Pkinase"/>
    <property type="match status" value="1"/>
</dbReference>
<dbReference type="Gene3D" id="3.30.200.20">
    <property type="entry name" value="Phosphorylase Kinase, domain 1"/>
    <property type="match status" value="1"/>
</dbReference>
<keyword evidence="1" id="KW-0808">Transferase</keyword>
<dbReference type="InterPro" id="IPR019734">
    <property type="entry name" value="TPR_rpt"/>
</dbReference>
<sequence length="832" mass="92420">MKRREIKQYEFVRKIGTGGSGVVFLANDTLLQRPVVLKLLKRGNLTIEQVRATQLREARLASAIDHPNVCAIYDVGEAPEENGNGEEAYIVMQYIPGKSLDKVIAEGPASLQLVLSAGIQTSDGLSAAHNLGIFHRDLKPANVMLTDGGLIKILDFGLARRLRPDQAEFDPSGPSSKRNLPAPGATYTARGGTIAYMAPEQFVTGQSSVQSDIFALGLILYELATGRHPFHRPDAAEFQSIRAIQFADPPSIREIAPDLPIELESVILRCLEKQPSARFGSAAEVRDALKTIMRAMQLDSVLLPGDNIRPSHQTRLPLDAPDEEKRTTGILSMLAERFRESGASSTNNQNSIVVLPFVNFGPADVAPLYGYALADAIATRLTRMSTLVVRPSSSFMNIPTQQLDPLSIGKKLLVNYVLAGNFLRSDKGFDLNWQLLDVPNQSVRAGGSINVASFDLVSVQSEICNEVFSTLQGFGDLAAHENNRAGTPPARSLNQALSEQYLQARAVLSSFMTRTGSSEDLNRACELFTDVVKQDEKYAPGWSGLGITHLQYARHGLGGQMHVLEARRAFDKALQLDPGSVEANLYRVYMLLSRGEKESARHGIENLLQTAGNDWNVRLVAGQTLRIDGMYDEALEQFNASLRMNPSNAAMIYNHRARVYQYQNQMELASDEIEKGLTLEPRQPLLRISLGYQQMRTGDLPKAIETLENVIRDESSLRIVFPTIALCYVQLGEREKAATFIVDETLSAAEADSEMAYRLATYFALEGDESEALHWLRRAIYLGNENYPWFSINPAWRKLKGHGDFERILEDLKKSYRRNQKNWKRLLAQVRN</sequence>
<organism evidence="9">
    <name type="scientific">Tunturiibacter psychrotolerans</name>
    <dbReference type="NCBI Taxonomy" id="3069686"/>
    <lineage>
        <taxon>Bacteria</taxon>
        <taxon>Pseudomonadati</taxon>
        <taxon>Acidobacteriota</taxon>
        <taxon>Terriglobia</taxon>
        <taxon>Terriglobales</taxon>
        <taxon>Acidobacteriaceae</taxon>
        <taxon>Tunturiibacter</taxon>
    </lineage>
</organism>
<evidence type="ECO:0000313" key="9">
    <source>
        <dbReference type="EMBL" id="XCB31168.1"/>
    </source>
</evidence>
<evidence type="ECO:0000256" key="3">
    <source>
        <dbReference type="ARBA" id="ARBA00022777"/>
    </source>
</evidence>
<dbReference type="Gene3D" id="1.10.510.10">
    <property type="entry name" value="Transferase(Phosphotransferase) domain 1"/>
    <property type="match status" value="1"/>
</dbReference>
<dbReference type="InterPro" id="IPR000719">
    <property type="entry name" value="Prot_kinase_dom"/>
</dbReference>
<evidence type="ECO:0000256" key="7">
    <source>
        <dbReference type="SAM" id="MobiDB-lite"/>
    </source>
</evidence>
<dbReference type="NCBIfam" id="NF047558">
    <property type="entry name" value="TPR_END_plus"/>
    <property type="match status" value="1"/>
</dbReference>
<name>A0AAU7ZJV8_9BACT</name>
<dbReference type="GO" id="GO:0004674">
    <property type="term" value="F:protein serine/threonine kinase activity"/>
    <property type="evidence" value="ECO:0007669"/>
    <property type="project" value="TreeGrafter"/>
</dbReference>
<feature type="region of interest" description="Disordered" evidence="7">
    <location>
        <begin position="165"/>
        <end position="184"/>
    </location>
</feature>
<dbReference type="Gene3D" id="1.25.40.10">
    <property type="entry name" value="Tetratricopeptide repeat domain"/>
    <property type="match status" value="1"/>
</dbReference>
<dbReference type="SUPFAM" id="SSF56112">
    <property type="entry name" value="Protein kinase-like (PK-like)"/>
    <property type="match status" value="1"/>
</dbReference>
<dbReference type="AlphaFoldDB" id="A0AAU7ZJV8"/>
<dbReference type="KEGG" id="tpsc:RBB77_11910"/>
<dbReference type="SMART" id="SM00220">
    <property type="entry name" value="S_TKc"/>
    <property type="match status" value="1"/>
</dbReference>
<keyword evidence="4 6" id="KW-0067">ATP-binding</keyword>
<proteinExistence type="predicted"/>
<accession>A0AAU7ZJV8</accession>
<dbReference type="CDD" id="cd14014">
    <property type="entry name" value="STKc_PknB_like"/>
    <property type="match status" value="1"/>
</dbReference>
<dbReference type="PROSITE" id="PS50005">
    <property type="entry name" value="TPR"/>
    <property type="match status" value="2"/>
</dbReference>
<keyword evidence="3 9" id="KW-0418">Kinase</keyword>
<dbReference type="PANTHER" id="PTHR43289:SF6">
    <property type="entry name" value="SERINE_THREONINE-PROTEIN KINASE NEKL-3"/>
    <property type="match status" value="1"/>
</dbReference>
<reference evidence="9" key="2">
    <citation type="journal article" date="2024" name="Environ. Microbiol.">
        <title>Genome analysis and description of Tunturibacter gen. nov. expands the diversity of Terriglobia in tundra soils.</title>
        <authorList>
            <person name="Messyasz A."/>
            <person name="Mannisto M.K."/>
            <person name="Kerkhof L.J."/>
            <person name="Haggblom M.M."/>
        </authorList>
    </citation>
    <scope>NUCLEOTIDE SEQUENCE</scope>
    <source>
        <strain evidence="9">X5P6</strain>
    </source>
</reference>
<dbReference type="PANTHER" id="PTHR43289">
    <property type="entry name" value="MITOGEN-ACTIVATED PROTEIN KINASE KINASE KINASE 20-RELATED"/>
    <property type="match status" value="1"/>
</dbReference>
<dbReference type="Pfam" id="PF13432">
    <property type="entry name" value="TPR_16"/>
    <property type="match status" value="1"/>
</dbReference>
<dbReference type="InterPro" id="IPR008271">
    <property type="entry name" value="Ser/Thr_kinase_AS"/>
</dbReference>
<gene>
    <name evidence="9" type="ORF">RBB77_11910</name>
</gene>
<feature type="domain" description="Protein kinase" evidence="8">
    <location>
        <begin position="9"/>
        <end position="292"/>
    </location>
</feature>
<evidence type="ECO:0000256" key="4">
    <source>
        <dbReference type="ARBA" id="ARBA00022840"/>
    </source>
</evidence>
<evidence type="ECO:0000256" key="6">
    <source>
        <dbReference type="PROSITE-ProRule" id="PRU10141"/>
    </source>
</evidence>
<protein>
    <submittedName>
        <fullName evidence="9">Protein kinase</fullName>
    </submittedName>
</protein>
<dbReference type="EMBL" id="CP132942">
    <property type="protein sequence ID" value="XCB31168.1"/>
    <property type="molecule type" value="Genomic_DNA"/>
</dbReference>
<evidence type="ECO:0000256" key="2">
    <source>
        <dbReference type="ARBA" id="ARBA00022741"/>
    </source>
</evidence>
<dbReference type="PROSITE" id="PS50011">
    <property type="entry name" value="PROTEIN_KINASE_DOM"/>
    <property type="match status" value="1"/>
</dbReference>
<feature type="repeat" description="TPR" evidence="5">
    <location>
        <begin position="615"/>
        <end position="648"/>
    </location>
</feature>
<evidence type="ECO:0000259" key="8">
    <source>
        <dbReference type="PROSITE" id="PS50011"/>
    </source>
</evidence>
<dbReference type="InterPro" id="IPR011009">
    <property type="entry name" value="Kinase-like_dom_sf"/>
</dbReference>
<evidence type="ECO:0000256" key="1">
    <source>
        <dbReference type="ARBA" id="ARBA00022679"/>
    </source>
</evidence>
<dbReference type="RefSeq" id="WP_353062011.1">
    <property type="nucleotide sequence ID" value="NZ_CP132942.1"/>
</dbReference>
<feature type="binding site" evidence="6">
    <location>
        <position position="38"/>
    </location>
    <ligand>
        <name>ATP</name>
        <dbReference type="ChEBI" id="CHEBI:30616"/>
    </ligand>
</feature>
<evidence type="ECO:0000256" key="5">
    <source>
        <dbReference type="PROSITE-ProRule" id="PRU00339"/>
    </source>
</evidence>
<dbReference type="SUPFAM" id="SSF48452">
    <property type="entry name" value="TPR-like"/>
    <property type="match status" value="1"/>
</dbReference>